<feature type="compositionally biased region" description="Low complexity" evidence="1">
    <location>
        <begin position="425"/>
        <end position="434"/>
    </location>
</feature>
<feature type="region of interest" description="Disordered" evidence="1">
    <location>
        <begin position="1"/>
        <end position="28"/>
    </location>
</feature>
<reference evidence="3" key="1">
    <citation type="submission" date="2025-08" db="UniProtKB">
        <authorList>
            <consortium name="RefSeq"/>
        </authorList>
    </citation>
    <scope>IDENTIFICATION</scope>
    <source>
        <tissue evidence="3">Whole organism</tissue>
    </source>
</reference>
<gene>
    <name evidence="3" type="primary">LOC113202008</name>
</gene>
<evidence type="ECO:0000313" key="3">
    <source>
        <dbReference type="RefSeq" id="XP_052126482.1"/>
    </source>
</evidence>
<feature type="compositionally biased region" description="Basic and acidic residues" evidence="1">
    <location>
        <begin position="106"/>
        <end position="115"/>
    </location>
</feature>
<feature type="region of interest" description="Disordered" evidence="1">
    <location>
        <begin position="148"/>
        <end position="168"/>
    </location>
</feature>
<dbReference type="AlphaFoldDB" id="A0A6J1RTZ0"/>
<dbReference type="RefSeq" id="XP_052126482.1">
    <property type="nucleotide sequence ID" value="XM_052270522.1"/>
</dbReference>
<evidence type="ECO:0000313" key="2">
    <source>
        <dbReference type="Proteomes" id="UP000504606"/>
    </source>
</evidence>
<evidence type="ECO:0000256" key="1">
    <source>
        <dbReference type="SAM" id="MobiDB-lite"/>
    </source>
</evidence>
<protein>
    <submittedName>
        <fullName evidence="3">Uncharacterized protein LOC113202008</fullName>
    </submittedName>
</protein>
<feature type="compositionally biased region" description="Low complexity" evidence="1">
    <location>
        <begin position="148"/>
        <end position="163"/>
    </location>
</feature>
<name>A0A6J1RTZ0_FRAOC</name>
<dbReference type="Proteomes" id="UP000504606">
    <property type="component" value="Unplaced"/>
</dbReference>
<feature type="compositionally biased region" description="Low complexity" evidence="1">
    <location>
        <begin position="575"/>
        <end position="596"/>
    </location>
</feature>
<feature type="compositionally biased region" description="Basic residues" evidence="1">
    <location>
        <begin position="443"/>
        <end position="452"/>
    </location>
</feature>
<dbReference type="OrthoDB" id="8195288at2759"/>
<feature type="region of interest" description="Disordered" evidence="1">
    <location>
        <begin position="385"/>
        <end position="412"/>
    </location>
</feature>
<feature type="compositionally biased region" description="Basic and acidic residues" evidence="1">
    <location>
        <begin position="392"/>
        <end position="405"/>
    </location>
</feature>
<keyword evidence="2" id="KW-1185">Reference proteome</keyword>
<proteinExistence type="predicted"/>
<accession>A0A6J1RTZ0</accession>
<feature type="compositionally biased region" description="Gly residues" evidence="1">
    <location>
        <begin position="8"/>
        <end position="23"/>
    </location>
</feature>
<sequence>MMRSMPGAGAGAPGHQPGSGPGPGTQCDAMLLGREPVEGAVHATSLGSLVRGLAGTKARPNRQGRRYLLRCSDVGVELVARRPALQRPPGALASVRADDEGFESDEDRRSTRSDDSTSVSSSCCLVDDHVFKAGLAAGAVARAVALPGASSTSSDSANSSGGSDTDEVDAKAPLETIAVEPPAPVSPPFRETFSFQDVAFCHVDAAFPRVVVLVVRRGAAPRRLRPPGGPSSAGGGAPGAGLEALVLECRGEEGVRALCAAYQDMSRRARMDAWSHRRKEDPKDVVAATTATTVVSGTVLPKFIFSKVDEAEQASRFNLVQRTDGDGVTHIEVSRGGGASLVSVDDASEVCGPSSIISISTPDAGNVLTDRDRTRLNKEIEGVIRPMADSEPAARRERQRQHADEPSLWTTALTQDDDAVAAGVGLSVGLSGPSSLPPPQRPERKRFVRKNKAPAPPAPAANHPQGAQQNGDANAMTLKKKAPSPSPQEVVVLNNTLNRVGRVEQRGEQRVVRGQFIRVSVEQQKQAWPHASHFPAGWTGPPPARSATPHHGAHPWGAFPDADHRHRYQRRSRSSDSGRGQQQQQQPRPRSPPAARRPMAYRYIDTPASAHAAPAQQPGRQHHASATTNSLSNRFFGLSQKLREIGGSVVGGGLGGYPGSGRRNSWGDSPTRFYTSLDPPLKASGGGNNLKSVIKKNQTAGGAEPKKVTFSAYATVQVVD</sequence>
<dbReference type="GeneID" id="113202008"/>
<feature type="region of interest" description="Disordered" evidence="1">
    <location>
        <begin position="87"/>
        <end position="121"/>
    </location>
</feature>
<dbReference type="KEGG" id="foc:113202008"/>
<feature type="region of interest" description="Disordered" evidence="1">
    <location>
        <begin position="425"/>
        <end position="472"/>
    </location>
</feature>
<organism evidence="2 3">
    <name type="scientific">Frankliniella occidentalis</name>
    <name type="common">Western flower thrips</name>
    <name type="synonym">Euthrips occidentalis</name>
    <dbReference type="NCBI Taxonomy" id="133901"/>
    <lineage>
        <taxon>Eukaryota</taxon>
        <taxon>Metazoa</taxon>
        <taxon>Ecdysozoa</taxon>
        <taxon>Arthropoda</taxon>
        <taxon>Hexapoda</taxon>
        <taxon>Insecta</taxon>
        <taxon>Pterygota</taxon>
        <taxon>Neoptera</taxon>
        <taxon>Paraneoptera</taxon>
        <taxon>Thysanoptera</taxon>
        <taxon>Terebrantia</taxon>
        <taxon>Thripoidea</taxon>
        <taxon>Thripidae</taxon>
        <taxon>Frankliniella</taxon>
    </lineage>
</organism>
<feature type="region of interest" description="Disordered" evidence="1">
    <location>
        <begin position="528"/>
        <end position="596"/>
    </location>
</feature>